<evidence type="ECO:0000313" key="3">
    <source>
        <dbReference type="EMBL" id="SFD86373.1"/>
    </source>
</evidence>
<dbReference type="Gene3D" id="1.10.287.1490">
    <property type="match status" value="1"/>
</dbReference>
<dbReference type="EMBL" id="FOMJ01000010">
    <property type="protein sequence ID" value="SFD86373.1"/>
    <property type="molecule type" value="Genomic_DNA"/>
</dbReference>
<evidence type="ECO:0000313" key="4">
    <source>
        <dbReference type="Proteomes" id="UP000198611"/>
    </source>
</evidence>
<evidence type="ECO:0000256" key="1">
    <source>
        <dbReference type="SAM" id="Coils"/>
    </source>
</evidence>
<gene>
    <name evidence="3" type="ORF">SAMN05660831_02486</name>
</gene>
<feature type="region of interest" description="Disordered" evidence="2">
    <location>
        <begin position="1"/>
        <end position="22"/>
    </location>
</feature>
<organism evidence="3 4">
    <name type="scientific">Thiohalospira halophila DSM 15071</name>
    <dbReference type="NCBI Taxonomy" id="1123397"/>
    <lineage>
        <taxon>Bacteria</taxon>
        <taxon>Pseudomonadati</taxon>
        <taxon>Pseudomonadota</taxon>
        <taxon>Gammaproteobacteria</taxon>
        <taxon>Thiohalospirales</taxon>
        <taxon>Thiohalospiraceae</taxon>
        <taxon>Thiohalospira</taxon>
    </lineage>
</organism>
<accession>A0A1I1VZ63</accession>
<keyword evidence="4" id="KW-1185">Reference proteome</keyword>
<dbReference type="RefSeq" id="WP_093429094.1">
    <property type="nucleotide sequence ID" value="NZ_FOMJ01000010.1"/>
</dbReference>
<feature type="coiled-coil region" evidence="1">
    <location>
        <begin position="80"/>
        <end position="114"/>
    </location>
</feature>
<dbReference type="Proteomes" id="UP000198611">
    <property type="component" value="Unassembled WGS sequence"/>
</dbReference>
<reference evidence="3 4" key="1">
    <citation type="submission" date="2016-10" db="EMBL/GenBank/DDBJ databases">
        <authorList>
            <person name="de Groot N.N."/>
        </authorList>
    </citation>
    <scope>NUCLEOTIDE SEQUENCE [LARGE SCALE GENOMIC DNA]</scope>
    <source>
        <strain evidence="3 4">HL3</strain>
    </source>
</reference>
<dbReference type="AlphaFoldDB" id="A0A1I1VZ63"/>
<dbReference type="STRING" id="1123397.SAMN05660831_02486"/>
<proteinExistence type="predicted"/>
<protein>
    <submittedName>
        <fullName evidence="3">Uncharacterized protein</fullName>
    </submittedName>
</protein>
<feature type="coiled-coil region" evidence="1">
    <location>
        <begin position="22"/>
        <end position="49"/>
    </location>
</feature>
<name>A0A1I1VZ63_9GAMM</name>
<evidence type="ECO:0000256" key="2">
    <source>
        <dbReference type="SAM" id="MobiDB-lite"/>
    </source>
</evidence>
<sequence length="195" mass="20874">MKRKNELTPENVPAVDDLSPELRAARQRRDELRAAVSRLDSQIAEESRRLSEAPDPSALLDADDLDAALAEPVQSNRAELEALQTRRHQASVAAAEAAERVEALERQAARAVGDAIRPGWDALVAEQARLVAELAAAMERYHAIQDQLPGNSAESAGLPPFALRGPLGQGLQTAAKQAVGKGLLTLDDLPAGWGR</sequence>
<keyword evidence="1" id="KW-0175">Coiled coil</keyword>